<dbReference type="Proteomes" id="UP000709466">
    <property type="component" value="Unassembled WGS sequence"/>
</dbReference>
<feature type="transmembrane region" description="Helical" evidence="1">
    <location>
        <begin position="130"/>
        <end position="150"/>
    </location>
</feature>
<keyword evidence="2" id="KW-0732">Signal</keyword>
<feature type="chain" id="PRO_5047504737" evidence="2">
    <location>
        <begin position="23"/>
        <end position="155"/>
    </location>
</feature>
<keyword evidence="1" id="KW-0812">Transmembrane</keyword>
<dbReference type="RefSeq" id="WP_167639174.1">
    <property type="nucleotide sequence ID" value="NZ_JAATOP010000013.1"/>
</dbReference>
<keyword evidence="1" id="KW-0472">Membrane</keyword>
<organism evidence="3 4">
    <name type="scientific">Marivivens donghaensis</name>
    <dbReference type="NCBI Taxonomy" id="1699413"/>
    <lineage>
        <taxon>Bacteria</taxon>
        <taxon>Pseudomonadati</taxon>
        <taxon>Pseudomonadota</taxon>
        <taxon>Alphaproteobacteria</taxon>
        <taxon>Rhodobacterales</taxon>
        <taxon>Paracoccaceae</taxon>
        <taxon>Marivivens group</taxon>
        <taxon>Marivivens</taxon>
    </lineage>
</organism>
<feature type="signal peptide" evidence="2">
    <location>
        <begin position="1"/>
        <end position="22"/>
    </location>
</feature>
<sequence length="155" mass="16637">MKRIACAIAVTLMLGTAAQAHKLGVFATAEGDTITGYGFFVGGGNPAHVPWTATSNGNEIAAGETDDEGRFAFDRTTEAAIEITIDTEEGHIAFATVDAATTEPDITAQIERAIQPLREDILRLENRLRFMDILSAVFLIIGLTGMALWARGRNK</sequence>
<dbReference type="EMBL" id="JAATOP010000013">
    <property type="protein sequence ID" value="NIY73789.1"/>
    <property type="molecule type" value="Genomic_DNA"/>
</dbReference>
<reference evidence="3 4" key="1">
    <citation type="submission" date="2020-03" db="EMBL/GenBank/DDBJ databases">
        <title>Bacterial isolates of synthetic phycosphere.</title>
        <authorList>
            <person name="Fu H."/>
            <person name="Moran M.A."/>
        </authorList>
    </citation>
    <scope>NUCLEOTIDE SEQUENCE [LARGE SCALE GENOMIC DNA]</scope>
    <source>
        <strain evidence="3 4">HF1</strain>
    </source>
</reference>
<evidence type="ECO:0000256" key="1">
    <source>
        <dbReference type="SAM" id="Phobius"/>
    </source>
</evidence>
<gene>
    <name evidence="3" type="ORF">HCZ30_15270</name>
</gene>
<keyword evidence="4" id="KW-1185">Reference proteome</keyword>
<evidence type="ECO:0000313" key="4">
    <source>
        <dbReference type="Proteomes" id="UP000709466"/>
    </source>
</evidence>
<name>A0ABX0W132_9RHOB</name>
<comment type="caution">
    <text evidence="3">The sequence shown here is derived from an EMBL/GenBank/DDBJ whole genome shotgun (WGS) entry which is preliminary data.</text>
</comment>
<proteinExistence type="predicted"/>
<accession>A0ABX0W132</accession>
<evidence type="ECO:0000256" key="2">
    <source>
        <dbReference type="SAM" id="SignalP"/>
    </source>
</evidence>
<keyword evidence="1" id="KW-1133">Transmembrane helix</keyword>
<protein>
    <submittedName>
        <fullName evidence="3">Cobalamin biosynthesis protein CbiL</fullName>
    </submittedName>
</protein>
<evidence type="ECO:0000313" key="3">
    <source>
        <dbReference type="EMBL" id="NIY73789.1"/>
    </source>
</evidence>